<evidence type="ECO:0000313" key="10">
    <source>
        <dbReference type="Proteomes" id="UP001314263"/>
    </source>
</evidence>
<dbReference type="GO" id="GO:0006325">
    <property type="term" value="P:chromatin organization"/>
    <property type="evidence" value="ECO:0007669"/>
    <property type="project" value="UniProtKB-KW"/>
</dbReference>
<dbReference type="Pfam" id="PF05712">
    <property type="entry name" value="MRG"/>
    <property type="match status" value="1"/>
</dbReference>
<proteinExistence type="predicted"/>
<dbReference type="EMBL" id="CAUYUE010000009">
    <property type="protein sequence ID" value="CAK0783845.1"/>
    <property type="molecule type" value="Genomic_DNA"/>
</dbReference>
<evidence type="ECO:0000259" key="8">
    <source>
        <dbReference type="Pfam" id="PF11717"/>
    </source>
</evidence>
<name>A0AAV1ICV2_9CHLO</name>
<dbReference type="Gene3D" id="2.30.30.140">
    <property type="match status" value="1"/>
</dbReference>
<evidence type="ECO:0000256" key="5">
    <source>
        <dbReference type="ARBA" id="ARBA00023242"/>
    </source>
</evidence>
<dbReference type="PANTHER" id="PTHR10880:SF15">
    <property type="entry name" value="MSL COMPLEX SUBUNIT 3"/>
    <property type="match status" value="1"/>
</dbReference>
<keyword evidence="2" id="KW-0156">Chromatin regulator</keyword>
<dbReference type="PROSITE" id="PS51640">
    <property type="entry name" value="MRG"/>
    <property type="match status" value="1"/>
</dbReference>
<evidence type="ECO:0000256" key="4">
    <source>
        <dbReference type="ARBA" id="ARBA00023163"/>
    </source>
</evidence>
<dbReference type="Pfam" id="PF11717">
    <property type="entry name" value="Tudor-knot"/>
    <property type="match status" value="1"/>
</dbReference>
<dbReference type="GO" id="GO:0005634">
    <property type="term" value="C:nucleus"/>
    <property type="evidence" value="ECO:0007669"/>
    <property type="project" value="UniProtKB-SubCell"/>
</dbReference>
<keyword evidence="3" id="KW-0805">Transcription regulation</keyword>
<evidence type="ECO:0000256" key="1">
    <source>
        <dbReference type="ARBA" id="ARBA00004123"/>
    </source>
</evidence>
<keyword evidence="10" id="KW-1185">Reference proteome</keyword>
<organism evidence="9 10">
    <name type="scientific">Coccomyxa viridis</name>
    <dbReference type="NCBI Taxonomy" id="1274662"/>
    <lineage>
        <taxon>Eukaryota</taxon>
        <taxon>Viridiplantae</taxon>
        <taxon>Chlorophyta</taxon>
        <taxon>core chlorophytes</taxon>
        <taxon>Trebouxiophyceae</taxon>
        <taxon>Trebouxiophyceae incertae sedis</taxon>
        <taxon>Coccomyxaceae</taxon>
        <taxon>Coccomyxa</taxon>
    </lineage>
</organism>
<evidence type="ECO:0000256" key="3">
    <source>
        <dbReference type="ARBA" id="ARBA00023015"/>
    </source>
</evidence>
<dbReference type="Gene3D" id="1.10.274.30">
    <property type="entry name" value="MRG domain"/>
    <property type="match status" value="1"/>
</dbReference>
<accession>A0AAV1ICV2</accession>
<gene>
    <name evidence="9" type="ORF">CVIRNUC_007045</name>
</gene>
<protein>
    <recommendedName>
        <fullName evidence="11">MRG domain-containing protein</fullName>
    </recommendedName>
</protein>
<dbReference type="InterPro" id="IPR016197">
    <property type="entry name" value="Chromo-like_dom_sf"/>
</dbReference>
<dbReference type="InterPro" id="IPR008676">
    <property type="entry name" value="MRG"/>
</dbReference>
<dbReference type="InterPro" id="IPR026541">
    <property type="entry name" value="MRG_dom"/>
</dbReference>
<dbReference type="PANTHER" id="PTHR10880">
    <property type="entry name" value="MORTALITY FACTOR 4-LIKE PROTEIN"/>
    <property type="match status" value="1"/>
</dbReference>
<comment type="subcellular location">
    <subcellularLocation>
        <location evidence="1">Nucleus</location>
    </subcellularLocation>
</comment>
<evidence type="ECO:0000259" key="7">
    <source>
        <dbReference type="Pfam" id="PF05712"/>
    </source>
</evidence>
<keyword evidence="5" id="KW-0539">Nucleus</keyword>
<evidence type="ECO:0000313" key="9">
    <source>
        <dbReference type="EMBL" id="CAK0783845.1"/>
    </source>
</evidence>
<evidence type="ECO:0000256" key="6">
    <source>
        <dbReference type="SAM" id="MobiDB-lite"/>
    </source>
</evidence>
<feature type="domain" description="Tudor-knot" evidence="8">
    <location>
        <begin position="9"/>
        <end position="58"/>
    </location>
</feature>
<evidence type="ECO:0000256" key="2">
    <source>
        <dbReference type="ARBA" id="ARBA00022853"/>
    </source>
</evidence>
<dbReference type="InterPro" id="IPR038217">
    <property type="entry name" value="MRG_C_sf"/>
</dbReference>
<evidence type="ECO:0008006" key="11">
    <source>
        <dbReference type="Google" id="ProtNLM"/>
    </source>
</evidence>
<feature type="region of interest" description="Disordered" evidence="6">
    <location>
        <begin position="74"/>
        <end position="109"/>
    </location>
</feature>
<dbReference type="AlphaFoldDB" id="A0AAV1ICV2"/>
<keyword evidence="4" id="KW-0804">Transcription</keyword>
<dbReference type="GO" id="GO:0006355">
    <property type="term" value="P:regulation of DNA-templated transcription"/>
    <property type="evidence" value="ECO:0007669"/>
    <property type="project" value="InterPro"/>
</dbReference>
<dbReference type="InterPro" id="IPR025995">
    <property type="entry name" value="Tudor-knot"/>
</dbReference>
<reference evidence="9 10" key="1">
    <citation type="submission" date="2023-10" db="EMBL/GenBank/DDBJ databases">
        <authorList>
            <person name="Maclean D."/>
            <person name="Macfadyen A."/>
        </authorList>
    </citation>
    <scope>NUCLEOTIDE SEQUENCE [LARGE SCALE GENOMIC DNA]</scope>
</reference>
<dbReference type="Proteomes" id="UP001314263">
    <property type="component" value="Unassembled WGS sequence"/>
</dbReference>
<comment type="caution">
    <text evidence="9">The sequence shown here is derived from an EMBL/GenBank/DDBJ whole genome shotgun (WGS) entry which is preliminary data.</text>
</comment>
<sequence length="266" mass="30102">MPRDRGPFRNGERVLVPHTDKYYEAKILKTERRDDMWYYLIHYAGWNKQWDEWVEQTGLHKYKKELLDVKFEETSAQGTGDAKSGGDAGATSKKGDSKKRKSTGISGPMSSKVRVQLPALLKQKLVEDWQRAERGNELALPRKPSISDILQQYVDSTRGTRDSVEAEEEIANGLRIYFDKALQQLLLYATEQDLAAKALSDGTTPSSIYGGEHLLRLCYKLPEILPVSSMSADDQLQLEMRLASLVSFLKKNEGLFFTLPAVEAKN</sequence>
<dbReference type="SUPFAM" id="SSF54160">
    <property type="entry name" value="Chromo domain-like"/>
    <property type="match status" value="1"/>
</dbReference>
<dbReference type="GO" id="GO:0000123">
    <property type="term" value="C:histone acetyltransferase complex"/>
    <property type="evidence" value="ECO:0007669"/>
    <property type="project" value="TreeGrafter"/>
</dbReference>
<feature type="domain" description="MRG" evidence="7">
    <location>
        <begin position="110"/>
        <end position="258"/>
    </location>
</feature>